<evidence type="ECO:0000313" key="5">
    <source>
        <dbReference type="Proteomes" id="UP001500928"/>
    </source>
</evidence>
<accession>A0ABP9AG68</accession>
<dbReference type="InterPro" id="IPR052019">
    <property type="entry name" value="F420H2_bilvrd_red/Heme_oxyg"/>
</dbReference>
<feature type="region of interest" description="Disordered" evidence="2">
    <location>
        <begin position="1"/>
        <end position="34"/>
    </location>
</feature>
<dbReference type="Gene3D" id="2.30.110.10">
    <property type="entry name" value="Electron Transport, Fmn-binding Protein, Chain A"/>
    <property type="match status" value="1"/>
</dbReference>
<dbReference type="NCBIfam" id="TIGR03618">
    <property type="entry name" value="Rv1155_F420"/>
    <property type="match status" value="1"/>
</dbReference>
<dbReference type="PANTHER" id="PTHR35176">
    <property type="entry name" value="HEME OXYGENASE HI_0854-RELATED"/>
    <property type="match status" value="1"/>
</dbReference>
<dbReference type="Pfam" id="PF01243">
    <property type="entry name" value="PNPOx_N"/>
    <property type="match status" value="1"/>
</dbReference>
<gene>
    <name evidence="4" type="ORF">GCM10023200_12770</name>
</gene>
<feature type="domain" description="Pyridoxamine 5'-phosphate oxidase N-terminal" evidence="3">
    <location>
        <begin position="34"/>
        <end position="157"/>
    </location>
</feature>
<protein>
    <recommendedName>
        <fullName evidence="3">Pyridoxamine 5'-phosphate oxidase N-terminal domain-containing protein</fullName>
    </recommendedName>
</protein>
<keyword evidence="1" id="KW-0560">Oxidoreductase</keyword>
<sequence length="160" mass="17632">MSPAHRPDPRQRPGDDRPPPEDARPPAGDTPPLPDDVVALLRGPNPCFVATVMPDGSPQTTETWVDTDGRHVVINTVEGFQKVRNLRRDPRVSVAVADVTRPSRYVAVRGRVVDITPEGASEHIESLARRYLGGPYPWFGGRDQVRLILRIAPTAVHRQG</sequence>
<reference evidence="5" key="1">
    <citation type="journal article" date="2019" name="Int. J. Syst. Evol. Microbiol.">
        <title>The Global Catalogue of Microorganisms (GCM) 10K type strain sequencing project: providing services to taxonomists for standard genome sequencing and annotation.</title>
        <authorList>
            <consortium name="The Broad Institute Genomics Platform"/>
            <consortium name="The Broad Institute Genome Sequencing Center for Infectious Disease"/>
            <person name="Wu L."/>
            <person name="Ma J."/>
        </authorList>
    </citation>
    <scope>NUCLEOTIDE SEQUENCE [LARGE SCALE GENOMIC DNA]</scope>
    <source>
        <strain evidence="5">JCM 17979</strain>
    </source>
</reference>
<dbReference type="InterPro" id="IPR019920">
    <property type="entry name" value="F420-binding_dom_put"/>
</dbReference>
<dbReference type="SUPFAM" id="SSF50475">
    <property type="entry name" value="FMN-binding split barrel"/>
    <property type="match status" value="1"/>
</dbReference>
<evidence type="ECO:0000313" key="4">
    <source>
        <dbReference type="EMBL" id="GAA4780949.1"/>
    </source>
</evidence>
<feature type="compositionally biased region" description="Basic and acidic residues" evidence="2">
    <location>
        <begin position="1"/>
        <end position="24"/>
    </location>
</feature>
<organism evidence="4 5">
    <name type="scientific">Actinomycetospora chlora</name>
    <dbReference type="NCBI Taxonomy" id="663608"/>
    <lineage>
        <taxon>Bacteria</taxon>
        <taxon>Bacillati</taxon>
        <taxon>Actinomycetota</taxon>
        <taxon>Actinomycetes</taxon>
        <taxon>Pseudonocardiales</taxon>
        <taxon>Pseudonocardiaceae</taxon>
        <taxon>Actinomycetospora</taxon>
    </lineage>
</organism>
<comment type="caution">
    <text evidence="4">The sequence shown here is derived from an EMBL/GenBank/DDBJ whole genome shotgun (WGS) entry which is preliminary data.</text>
</comment>
<dbReference type="RefSeq" id="WP_345411972.1">
    <property type="nucleotide sequence ID" value="NZ_BAABHO010000007.1"/>
</dbReference>
<dbReference type="Proteomes" id="UP001500928">
    <property type="component" value="Unassembled WGS sequence"/>
</dbReference>
<keyword evidence="5" id="KW-1185">Reference proteome</keyword>
<dbReference type="EMBL" id="BAABHO010000007">
    <property type="protein sequence ID" value="GAA4780949.1"/>
    <property type="molecule type" value="Genomic_DNA"/>
</dbReference>
<evidence type="ECO:0000256" key="1">
    <source>
        <dbReference type="ARBA" id="ARBA00023002"/>
    </source>
</evidence>
<evidence type="ECO:0000256" key="2">
    <source>
        <dbReference type="SAM" id="MobiDB-lite"/>
    </source>
</evidence>
<name>A0ABP9AG68_9PSEU</name>
<dbReference type="InterPro" id="IPR011576">
    <property type="entry name" value="Pyridox_Oxase_N"/>
</dbReference>
<dbReference type="InterPro" id="IPR012349">
    <property type="entry name" value="Split_barrel_FMN-bd"/>
</dbReference>
<proteinExistence type="predicted"/>
<dbReference type="PANTHER" id="PTHR35176:SF6">
    <property type="entry name" value="HEME OXYGENASE HI_0854-RELATED"/>
    <property type="match status" value="1"/>
</dbReference>
<evidence type="ECO:0000259" key="3">
    <source>
        <dbReference type="Pfam" id="PF01243"/>
    </source>
</evidence>